<evidence type="ECO:0000259" key="1">
    <source>
        <dbReference type="Pfam" id="PF25573"/>
    </source>
</evidence>
<dbReference type="Proteomes" id="UP000243217">
    <property type="component" value="Unassembled WGS sequence"/>
</dbReference>
<dbReference type="GO" id="GO:0070390">
    <property type="term" value="C:transcription export complex 2"/>
    <property type="evidence" value="ECO:0007669"/>
    <property type="project" value="TreeGrafter"/>
</dbReference>
<dbReference type="Pfam" id="PF25573">
    <property type="entry name" value="TPR_PSMD3_N"/>
    <property type="match status" value="1"/>
</dbReference>
<organism evidence="2 3">
    <name type="scientific">Thraustotheca clavata</name>
    <dbReference type="NCBI Taxonomy" id="74557"/>
    <lineage>
        <taxon>Eukaryota</taxon>
        <taxon>Sar</taxon>
        <taxon>Stramenopiles</taxon>
        <taxon>Oomycota</taxon>
        <taxon>Saprolegniomycetes</taxon>
        <taxon>Saprolegniales</taxon>
        <taxon>Achlyaceae</taxon>
        <taxon>Thraustotheca</taxon>
    </lineage>
</organism>
<proteinExistence type="predicted"/>
<dbReference type="GO" id="GO:0000973">
    <property type="term" value="P:post-transcriptional tethering of RNA polymerase II gene DNA at nuclear periphery"/>
    <property type="evidence" value="ECO:0007669"/>
    <property type="project" value="TreeGrafter"/>
</dbReference>
<dbReference type="OrthoDB" id="10252687at2759"/>
<reference evidence="2 3" key="1">
    <citation type="journal article" date="2014" name="Genome Biol. Evol.">
        <title>The secreted proteins of Achlya hypogyna and Thraustotheca clavata identify the ancestral oomycete secretome and reveal gene acquisitions by horizontal gene transfer.</title>
        <authorList>
            <person name="Misner I."/>
            <person name="Blouin N."/>
            <person name="Leonard G."/>
            <person name="Richards T.A."/>
            <person name="Lane C.E."/>
        </authorList>
    </citation>
    <scope>NUCLEOTIDE SEQUENCE [LARGE SCALE GENOMIC DNA]</scope>
    <source>
        <strain evidence="2 3">ATCC 34112</strain>
    </source>
</reference>
<feature type="non-terminal residue" evidence="2">
    <location>
        <position position="289"/>
    </location>
</feature>
<dbReference type="GO" id="GO:0006368">
    <property type="term" value="P:transcription elongation by RNA polymerase II"/>
    <property type="evidence" value="ECO:0007669"/>
    <property type="project" value="TreeGrafter"/>
</dbReference>
<feature type="domain" description="26S proteasome non-ATPase regulatory subunit 3 N-terminal TPR repeats" evidence="1">
    <location>
        <begin position="151"/>
        <end position="261"/>
    </location>
</feature>
<dbReference type="GO" id="GO:0003690">
    <property type="term" value="F:double-stranded DNA binding"/>
    <property type="evidence" value="ECO:0007669"/>
    <property type="project" value="InterPro"/>
</dbReference>
<keyword evidence="3" id="KW-1185">Reference proteome</keyword>
<gene>
    <name evidence="2" type="ORF">THRCLA_05520</name>
</gene>
<dbReference type="InterPro" id="IPR057985">
    <property type="entry name" value="TPR_PSMD3_N"/>
</dbReference>
<dbReference type="SMART" id="SM00753">
    <property type="entry name" value="PAM"/>
    <property type="match status" value="1"/>
</dbReference>
<dbReference type="PANTHER" id="PTHR12732:SF0">
    <property type="entry name" value="PCI DOMAIN-CONTAINING PROTEIN 2"/>
    <property type="match status" value="1"/>
</dbReference>
<protein>
    <recommendedName>
        <fullName evidence="1">26S proteasome non-ATPase regulatory subunit 3 N-terminal TPR repeats domain-containing protein</fullName>
    </recommendedName>
</protein>
<dbReference type="GO" id="GO:0016973">
    <property type="term" value="P:poly(A)+ mRNA export from nucleus"/>
    <property type="evidence" value="ECO:0007669"/>
    <property type="project" value="TreeGrafter"/>
</dbReference>
<comment type="caution">
    <text evidence="2">The sequence shown here is derived from an EMBL/GenBank/DDBJ whole genome shotgun (WGS) entry which is preliminary data.</text>
</comment>
<dbReference type="GO" id="GO:0003723">
    <property type="term" value="F:RNA binding"/>
    <property type="evidence" value="ECO:0007669"/>
    <property type="project" value="InterPro"/>
</dbReference>
<sequence length="289" mass="33186">MSGAIAKEVAVCLNRKQSGRLAQLLSMDYSVSISDNDAAIDAQSRANFGGALQPYAPVIASFLKAKRLAQENKYEQAYDEHIAGFIEFLEIFRDETNWLIPVLHTLVHDARLLARQADTAISMQRGDEVHDKLKNAEQNLKKAFSMTINDRAAAEVSKKPGALYIVNQLFKIYFQLNTISLCRNIIRAVDLQDFSRFSKRDQVTYKYYVGRILMYEDQYHKAEEHLMFAWRHCHIEYTRNKRMILKFLVPVKLILGVMPSPKLIEAYNLEEYKGIAESIRQGNVAVFNK</sequence>
<dbReference type="InterPro" id="IPR045114">
    <property type="entry name" value="Csn12-like"/>
</dbReference>
<evidence type="ECO:0000313" key="3">
    <source>
        <dbReference type="Proteomes" id="UP000243217"/>
    </source>
</evidence>
<name>A0A1V9ZVU6_9STRA</name>
<dbReference type="EMBL" id="JNBS01001250">
    <property type="protein sequence ID" value="OQS02081.1"/>
    <property type="molecule type" value="Genomic_DNA"/>
</dbReference>
<evidence type="ECO:0000313" key="2">
    <source>
        <dbReference type="EMBL" id="OQS02081.1"/>
    </source>
</evidence>
<dbReference type="PANTHER" id="PTHR12732">
    <property type="entry name" value="UNCHARACTERIZED PROTEASOME COMPONENT REGION PCI-CONTAINING"/>
    <property type="match status" value="1"/>
</dbReference>
<dbReference type="AlphaFoldDB" id="A0A1V9ZVU6"/>
<accession>A0A1V9ZVU6</accession>
<dbReference type="STRING" id="74557.A0A1V9ZVU6"/>